<protein>
    <submittedName>
        <fullName evidence="1">Uncharacterized protein</fullName>
    </submittedName>
</protein>
<sequence length="138" mass="15521">MATEVFHLHRLSIGWVGNEFSVNAEDGGGSLNDGAEGVGDAPGPHSKPMWWYWKTMWAGMSTEKPIAMTRGMEQNSTDAEEWALAHLIRNQLLEMRIDGVQLRTFHVTFSSGRVLEITMTDMGADFELHLFAIEIHEM</sequence>
<evidence type="ECO:0000313" key="2">
    <source>
        <dbReference type="Proteomes" id="UP001175271"/>
    </source>
</evidence>
<dbReference type="Proteomes" id="UP001175271">
    <property type="component" value="Unassembled WGS sequence"/>
</dbReference>
<reference evidence="1" key="1">
    <citation type="submission" date="2023-06" db="EMBL/GenBank/DDBJ databases">
        <title>Genomic analysis of the entomopathogenic nematode Steinernema hermaphroditum.</title>
        <authorList>
            <person name="Schwarz E.M."/>
            <person name="Heppert J.K."/>
            <person name="Baniya A."/>
            <person name="Schwartz H.T."/>
            <person name="Tan C.-H."/>
            <person name="Antoshechkin I."/>
            <person name="Sternberg P.W."/>
            <person name="Goodrich-Blair H."/>
            <person name="Dillman A.R."/>
        </authorList>
    </citation>
    <scope>NUCLEOTIDE SEQUENCE</scope>
    <source>
        <strain evidence="1">PS9179</strain>
        <tissue evidence="1">Whole animal</tissue>
    </source>
</reference>
<gene>
    <name evidence="1" type="ORF">QR680_006962</name>
</gene>
<accession>A0AA39LXD1</accession>
<dbReference type="EMBL" id="JAUCMV010000003">
    <property type="protein sequence ID" value="KAK0413731.1"/>
    <property type="molecule type" value="Genomic_DNA"/>
</dbReference>
<dbReference type="AlphaFoldDB" id="A0AA39LXD1"/>
<keyword evidence="2" id="KW-1185">Reference proteome</keyword>
<name>A0AA39LXD1_9BILA</name>
<comment type="caution">
    <text evidence="1">The sequence shown here is derived from an EMBL/GenBank/DDBJ whole genome shotgun (WGS) entry which is preliminary data.</text>
</comment>
<evidence type="ECO:0000313" key="1">
    <source>
        <dbReference type="EMBL" id="KAK0413731.1"/>
    </source>
</evidence>
<proteinExistence type="predicted"/>
<organism evidence="1 2">
    <name type="scientific">Steinernema hermaphroditum</name>
    <dbReference type="NCBI Taxonomy" id="289476"/>
    <lineage>
        <taxon>Eukaryota</taxon>
        <taxon>Metazoa</taxon>
        <taxon>Ecdysozoa</taxon>
        <taxon>Nematoda</taxon>
        <taxon>Chromadorea</taxon>
        <taxon>Rhabditida</taxon>
        <taxon>Tylenchina</taxon>
        <taxon>Panagrolaimomorpha</taxon>
        <taxon>Strongyloidoidea</taxon>
        <taxon>Steinernematidae</taxon>
        <taxon>Steinernema</taxon>
    </lineage>
</organism>